<evidence type="ECO:0000313" key="2">
    <source>
        <dbReference type="Proteomes" id="UP000321026"/>
    </source>
</evidence>
<dbReference type="EMBL" id="SSDS01000081">
    <property type="protein sequence ID" value="TXG76195.1"/>
    <property type="molecule type" value="Genomic_DNA"/>
</dbReference>
<comment type="caution">
    <text evidence="1">The sequence shown here is derived from an EMBL/GenBank/DDBJ whole genome shotgun (WGS) entry which is preliminary data.</text>
</comment>
<dbReference type="AlphaFoldDB" id="A0A5C7J3S5"/>
<proteinExistence type="predicted"/>
<evidence type="ECO:0000313" key="1">
    <source>
        <dbReference type="EMBL" id="TXG76195.1"/>
    </source>
</evidence>
<name>A0A5C7J3S5_9BACT</name>
<reference evidence="1 2" key="1">
    <citation type="submission" date="2018-09" db="EMBL/GenBank/DDBJ databases">
        <title>Metagenome Assembled Genomes from an Advanced Water Purification Facility.</title>
        <authorList>
            <person name="Stamps B.W."/>
            <person name="Spear J.R."/>
        </authorList>
    </citation>
    <scope>NUCLEOTIDE SEQUENCE [LARGE SCALE GENOMIC DNA]</scope>
    <source>
        <strain evidence="1">Bin_63_2</strain>
    </source>
</reference>
<accession>A0A5C7J3S5</accession>
<gene>
    <name evidence="1" type="ORF">E6Q11_05180</name>
</gene>
<protein>
    <submittedName>
        <fullName evidence="1">Uncharacterized protein</fullName>
    </submittedName>
</protein>
<sequence>MNNLEIFDKDGKALHIADVIYSFIKDNAERSSKDIEDVYVGVDVGFPKGTPVWIHTVESVDNGYDAIDLNEFGNPIKVNCI</sequence>
<dbReference type="Proteomes" id="UP000321026">
    <property type="component" value="Unassembled WGS sequence"/>
</dbReference>
<organism evidence="1 2">
    <name type="scientific">Candidatus Dojkabacteria bacterium</name>
    <dbReference type="NCBI Taxonomy" id="2099670"/>
    <lineage>
        <taxon>Bacteria</taxon>
        <taxon>Candidatus Dojkabacteria</taxon>
    </lineage>
</organism>